<dbReference type="Proteomes" id="UP000027361">
    <property type="component" value="Unassembled WGS sequence"/>
</dbReference>
<dbReference type="InParanoid" id="A0A066VU71"/>
<evidence type="ECO:0000313" key="3">
    <source>
        <dbReference type="Proteomes" id="UP000027361"/>
    </source>
</evidence>
<dbReference type="EMBL" id="JMSN01000043">
    <property type="protein sequence ID" value="KDN45272.1"/>
    <property type="molecule type" value="Genomic_DNA"/>
</dbReference>
<dbReference type="STRING" id="1037660.A0A066VU71"/>
<dbReference type="SUPFAM" id="SSF53254">
    <property type="entry name" value="Phosphoglycerate mutase-like"/>
    <property type="match status" value="1"/>
</dbReference>
<name>A0A066VU71_TILAU</name>
<keyword evidence="3" id="KW-1185">Reference proteome</keyword>
<dbReference type="Gene3D" id="3.40.50.1240">
    <property type="entry name" value="Phosphoglycerate mutase-like"/>
    <property type="match status" value="1"/>
</dbReference>
<gene>
    <name evidence="2" type="ORF">K437DRAFT_122646</name>
</gene>
<comment type="caution">
    <text evidence="2">The sequence shown here is derived from an EMBL/GenBank/DDBJ whole genome shotgun (WGS) entry which is preliminary data.</text>
</comment>
<proteinExistence type="predicted"/>
<sequence length="176" mass="19500">MHRTVVLAALAMSTTLVLAYSNRVFLIRHGEKPADDDTPGLSSMGEQRAKCLVNVFSQSNGYNIGYIMAQQYKVDGSRDRPYETVEPLAESLGLKVDTSCDRDDPVCIKDAVSDFADHSDADVLICWEHDGLSGISKDLGDEFDYPGRHYDLIYEIYNKNLTSGSPYSEDCSGLDE</sequence>
<dbReference type="RefSeq" id="XP_013243129.1">
    <property type="nucleotide sequence ID" value="XM_013387675.1"/>
</dbReference>
<organism evidence="2 3">
    <name type="scientific">Tilletiaria anomala (strain ATCC 24038 / CBS 436.72 / UBC 951)</name>
    <dbReference type="NCBI Taxonomy" id="1037660"/>
    <lineage>
        <taxon>Eukaryota</taxon>
        <taxon>Fungi</taxon>
        <taxon>Dikarya</taxon>
        <taxon>Basidiomycota</taxon>
        <taxon>Ustilaginomycotina</taxon>
        <taxon>Exobasidiomycetes</taxon>
        <taxon>Georgefischeriales</taxon>
        <taxon>Tilletiariaceae</taxon>
        <taxon>Tilletiaria</taxon>
    </lineage>
</organism>
<keyword evidence="1" id="KW-0732">Signal</keyword>
<feature type="signal peptide" evidence="1">
    <location>
        <begin position="1"/>
        <end position="19"/>
    </location>
</feature>
<dbReference type="AlphaFoldDB" id="A0A066VU71"/>
<feature type="chain" id="PRO_5001633251" evidence="1">
    <location>
        <begin position="20"/>
        <end position="176"/>
    </location>
</feature>
<reference evidence="2 3" key="1">
    <citation type="submission" date="2014-05" db="EMBL/GenBank/DDBJ databases">
        <title>Draft genome sequence of a rare smut relative, Tilletiaria anomala UBC 951.</title>
        <authorList>
            <consortium name="DOE Joint Genome Institute"/>
            <person name="Toome M."/>
            <person name="Kuo A."/>
            <person name="Henrissat B."/>
            <person name="Lipzen A."/>
            <person name="Tritt A."/>
            <person name="Yoshinaga Y."/>
            <person name="Zane M."/>
            <person name="Barry K."/>
            <person name="Grigoriev I.V."/>
            <person name="Spatafora J.W."/>
            <person name="Aimea M.C."/>
        </authorList>
    </citation>
    <scope>NUCLEOTIDE SEQUENCE [LARGE SCALE GENOMIC DNA]</scope>
    <source>
        <strain evidence="2 3">UBC 951</strain>
    </source>
</reference>
<protein>
    <submittedName>
        <fullName evidence="2">Putative phosphoglycerate mutase family protein</fullName>
    </submittedName>
</protein>
<accession>A0A066VU71</accession>
<evidence type="ECO:0000313" key="2">
    <source>
        <dbReference type="EMBL" id="KDN45272.1"/>
    </source>
</evidence>
<evidence type="ECO:0000256" key="1">
    <source>
        <dbReference type="SAM" id="SignalP"/>
    </source>
</evidence>
<dbReference type="OMA" id="ICWEHKA"/>
<dbReference type="InterPro" id="IPR029033">
    <property type="entry name" value="His_PPase_superfam"/>
</dbReference>
<dbReference type="OrthoDB" id="425925at2759"/>
<dbReference type="HOGENOM" id="CLU_085795_3_1_1"/>
<dbReference type="GeneID" id="25261395"/>